<evidence type="ECO:0000313" key="1">
    <source>
        <dbReference type="EMBL" id="BAN65475.1"/>
    </source>
</evidence>
<protein>
    <submittedName>
        <fullName evidence="1">Uncharacterized protein</fullName>
    </submittedName>
</protein>
<reference evidence="1" key="1">
    <citation type="journal article" date="2014" name="BMC Genomics">
        <title>The Babesia bovis gene and promoter model: an update from full-length EST analysis.</title>
        <authorList>
            <person name="Yamagishi J."/>
            <person name="Wakaguri H."/>
            <person name="Yokoyama N."/>
            <person name="Yamashita R."/>
            <person name="Suzuki Y."/>
            <person name="Xuan X."/>
            <person name="Igarashi I."/>
        </authorList>
    </citation>
    <scope>NUCLEOTIDE SEQUENCE</scope>
    <source>
        <strain evidence="1">Texas</strain>
    </source>
</reference>
<organism evidence="1">
    <name type="scientific">Babesia bovis</name>
    <dbReference type="NCBI Taxonomy" id="5865"/>
    <lineage>
        <taxon>Eukaryota</taxon>
        <taxon>Sar</taxon>
        <taxon>Alveolata</taxon>
        <taxon>Apicomplexa</taxon>
        <taxon>Aconoidasida</taxon>
        <taxon>Piroplasmida</taxon>
        <taxon>Babesiidae</taxon>
        <taxon>Babesia</taxon>
    </lineage>
</organism>
<dbReference type="EMBL" id="AK441681">
    <property type="protein sequence ID" value="BAN65475.1"/>
    <property type="molecule type" value="mRNA"/>
</dbReference>
<proteinExistence type="evidence at transcript level"/>
<sequence>MDFRLTAELNPHLGDSGVPFRSKRMGSLLIRSLNFVSTCYTGYAKIDHRHTSSTVDVEYNRFFGLIWHNSLDKTGVRLDVVTIPRDKILHIRQL</sequence>
<dbReference type="AlphaFoldDB" id="S6C9K1"/>
<accession>S6C9K1</accession>
<name>S6C9K1_BABBO</name>